<dbReference type="KEGG" id="jas:FJQ89_08280"/>
<accession>A0A4Y6RDF4</accession>
<dbReference type="InterPro" id="IPR012902">
    <property type="entry name" value="N_methyl_site"/>
</dbReference>
<evidence type="ECO:0000256" key="4">
    <source>
        <dbReference type="ARBA" id="ARBA00022989"/>
    </source>
</evidence>
<proteinExistence type="predicted"/>
<dbReference type="GO" id="GO:0016020">
    <property type="term" value="C:membrane"/>
    <property type="evidence" value="ECO:0007669"/>
    <property type="project" value="UniProtKB-SubCell"/>
</dbReference>
<dbReference type="PANTHER" id="PTHR30093:SF44">
    <property type="entry name" value="TYPE II SECRETION SYSTEM CORE PROTEIN G"/>
    <property type="match status" value="1"/>
</dbReference>
<dbReference type="EMBL" id="CP041185">
    <property type="protein sequence ID" value="QDG70420.1"/>
    <property type="molecule type" value="Genomic_DNA"/>
</dbReference>
<dbReference type="Proteomes" id="UP000316665">
    <property type="component" value="Chromosome"/>
</dbReference>
<evidence type="ECO:0000256" key="5">
    <source>
        <dbReference type="ARBA" id="ARBA00023136"/>
    </source>
</evidence>
<evidence type="ECO:0000313" key="7">
    <source>
        <dbReference type="EMBL" id="QDG70420.1"/>
    </source>
</evidence>
<sequence>MKLQSIRRFQQGAQAGFTLIELVVVIVILGILAATAIPRFSSLSSDARLAKVNGARASVQAASSLAHAQWLVDGSPTTAPVKVKMEGQDITMTNGYPDAAGIVVAAGGLGDYDVSGAGPVSIAADADHLKCAFTYTLASATAAAVVGAAPTAATAKTDC</sequence>
<reference evidence="7 8" key="1">
    <citation type="submission" date="2019-06" db="EMBL/GenBank/DDBJ databases">
        <title>Complete genome sequence of Janthinobacterium sp. SNU WT3 isolated from diseased rainbow trout.</title>
        <authorList>
            <person name="Oh W.T."/>
            <person name="Park S.C."/>
        </authorList>
    </citation>
    <scope>NUCLEOTIDE SEQUENCE [LARGE SCALE GENOMIC DNA]</scope>
    <source>
        <strain evidence="7 8">SNU WT3</strain>
    </source>
</reference>
<keyword evidence="4 6" id="KW-1133">Transmembrane helix</keyword>
<organism evidence="7 8">
    <name type="scientific">Janthinobacterium tructae</name>
    <dbReference type="NCBI Taxonomy" id="2590869"/>
    <lineage>
        <taxon>Bacteria</taxon>
        <taxon>Pseudomonadati</taxon>
        <taxon>Pseudomonadota</taxon>
        <taxon>Betaproteobacteria</taxon>
        <taxon>Burkholderiales</taxon>
        <taxon>Oxalobacteraceae</taxon>
        <taxon>Janthinobacterium</taxon>
    </lineage>
</organism>
<dbReference type="Pfam" id="PF07963">
    <property type="entry name" value="N_methyl"/>
    <property type="match status" value="1"/>
</dbReference>
<dbReference type="SUPFAM" id="SSF54523">
    <property type="entry name" value="Pili subunits"/>
    <property type="match status" value="1"/>
</dbReference>
<evidence type="ECO:0000313" key="8">
    <source>
        <dbReference type="Proteomes" id="UP000316665"/>
    </source>
</evidence>
<dbReference type="PROSITE" id="PS00409">
    <property type="entry name" value="PROKAR_NTER_METHYL"/>
    <property type="match status" value="1"/>
</dbReference>
<keyword evidence="8" id="KW-1185">Reference proteome</keyword>
<feature type="transmembrane region" description="Helical" evidence="6">
    <location>
        <begin position="12"/>
        <end position="37"/>
    </location>
</feature>
<gene>
    <name evidence="7" type="ORF">FJQ89_08280</name>
</gene>
<protein>
    <submittedName>
        <fullName evidence="7">Type II secretion system protein</fullName>
    </submittedName>
</protein>
<dbReference type="RefSeq" id="WP_141169830.1">
    <property type="nucleotide sequence ID" value="NZ_CP041185.1"/>
</dbReference>
<dbReference type="NCBIfam" id="TIGR02532">
    <property type="entry name" value="IV_pilin_GFxxxE"/>
    <property type="match status" value="1"/>
</dbReference>
<dbReference type="Gene3D" id="3.30.700.10">
    <property type="entry name" value="Glycoprotein, Type 4 Pilin"/>
    <property type="match status" value="1"/>
</dbReference>
<name>A0A4Y6RDF4_9BURK</name>
<dbReference type="OrthoDB" id="8708750at2"/>
<dbReference type="AlphaFoldDB" id="A0A4Y6RDF4"/>
<evidence type="ECO:0000256" key="1">
    <source>
        <dbReference type="ARBA" id="ARBA00004167"/>
    </source>
</evidence>
<keyword evidence="2" id="KW-0488">Methylation</keyword>
<dbReference type="InterPro" id="IPR045584">
    <property type="entry name" value="Pilin-like"/>
</dbReference>
<evidence type="ECO:0000256" key="2">
    <source>
        <dbReference type="ARBA" id="ARBA00022481"/>
    </source>
</evidence>
<keyword evidence="3 6" id="KW-0812">Transmembrane</keyword>
<comment type="subcellular location">
    <subcellularLocation>
        <location evidence="1">Membrane</location>
        <topology evidence="1">Single-pass membrane protein</topology>
    </subcellularLocation>
</comment>
<keyword evidence="5 6" id="KW-0472">Membrane</keyword>
<dbReference type="PANTHER" id="PTHR30093">
    <property type="entry name" value="GENERAL SECRETION PATHWAY PROTEIN G"/>
    <property type="match status" value="1"/>
</dbReference>
<evidence type="ECO:0000256" key="3">
    <source>
        <dbReference type="ARBA" id="ARBA00022692"/>
    </source>
</evidence>
<evidence type="ECO:0000256" key="6">
    <source>
        <dbReference type="SAM" id="Phobius"/>
    </source>
</evidence>